<feature type="region of interest" description="Disordered" evidence="1">
    <location>
        <begin position="168"/>
        <end position="215"/>
    </location>
</feature>
<evidence type="ECO:0000256" key="1">
    <source>
        <dbReference type="SAM" id="MobiDB-lite"/>
    </source>
</evidence>
<dbReference type="AlphaFoldDB" id="A0A7K6ZFM1"/>
<keyword evidence="3" id="KW-1185">Reference proteome</keyword>
<gene>
    <name evidence="2" type="primary">Ticrr_0</name>
    <name evidence="2" type="ORF">NOTPEN_R01492</name>
</gene>
<evidence type="ECO:0000313" key="2">
    <source>
        <dbReference type="EMBL" id="NWX82551.1"/>
    </source>
</evidence>
<dbReference type="Proteomes" id="UP000538817">
    <property type="component" value="Unassembled WGS sequence"/>
</dbReference>
<proteinExistence type="predicted"/>
<feature type="non-terminal residue" evidence="2">
    <location>
        <position position="215"/>
    </location>
</feature>
<feature type="compositionally biased region" description="Basic residues" evidence="1">
    <location>
        <begin position="199"/>
        <end position="215"/>
    </location>
</feature>
<name>A0A7K6ZFM1_9AVES</name>
<protein>
    <submittedName>
        <fullName evidence="2">TICRR protein</fullName>
    </submittedName>
</protein>
<feature type="non-terminal residue" evidence="2">
    <location>
        <position position="1"/>
    </location>
</feature>
<accession>A0A7K6ZFM1</accession>
<dbReference type="EMBL" id="VZSG01000029">
    <property type="protein sequence ID" value="NWX82551.1"/>
    <property type="molecule type" value="Genomic_DNA"/>
</dbReference>
<reference evidence="2 3" key="1">
    <citation type="submission" date="2019-09" db="EMBL/GenBank/DDBJ databases">
        <title>Bird 10,000 Genomes (B10K) Project - Family phase.</title>
        <authorList>
            <person name="Zhang G."/>
        </authorList>
    </citation>
    <scope>NUCLEOTIDE SEQUENCE [LARGE SCALE GENOMIC DNA]</scope>
    <source>
        <strain evidence="2">B10K-MSB-04</strain>
    </source>
</reference>
<evidence type="ECO:0000313" key="3">
    <source>
        <dbReference type="Proteomes" id="UP000538817"/>
    </source>
</evidence>
<organism evidence="2 3">
    <name type="scientific">Nothoprocta pentlandii</name>
    <dbReference type="NCBI Taxonomy" id="2585814"/>
    <lineage>
        <taxon>Eukaryota</taxon>
        <taxon>Metazoa</taxon>
        <taxon>Chordata</taxon>
        <taxon>Craniata</taxon>
        <taxon>Vertebrata</taxon>
        <taxon>Euteleostomi</taxon>
        <taxon>Archelosauria</taxon>
        <taxon>Archosauria</taxon>
        <taxon>Dinosauria</taxon>
        <taxon>Saurischia</taxon>
        <taxon>Theropoda</taxon>
        <taxon>Coelurosauria</taxon>
        <taxon>Aves</taxon>
        <taxon>Palaeognathae</taxon>
        <taxon>Tinamiformes</taxon>
        <taxon>Tinamidae</taxon>
        <taxon>Nothoprocta</taxon>
    </lineage>
</organism>
<sequence>SIDGEGEMKILEHCSSKVTNTFGEFELEGVCQLQDQPSPSDSEPRAEEHSAFRTFGLKSRKRVYPCLSPEREERHEAKRSCTNMFNLDLLGFPQDRSKESQLRADTAGPENLRVCSLVTPVQSSCIGDDDDDDDVFLLSGSTPQVKNTLCVSSLLALTQSPLLCQGQTPSWRKGAQEEELDPFQAVASPELTPFGSMASKKRPLSRTYSRKKLLS</sequence>
<comment type="caution">
    <text evidence="2">The sequence shown here is derived from an EMBL/GenBank/DDBJ whole genome shotgun (WGS) entry which is preliminary data.</text>
</comment>